<dbReference type="GO" id="GO:0000724">
    <property type="term" value="P:double-strand break repair via homologous recombination"/>
    <property type="evidence" value="ECO:0007669"/>
    <property type="project" value="InterPro"/>
</dbReference>
<keyword evidence="7 13" id="KW-0863">Zinc-finger</keyword>
<evidence type="ECO:0000256" key="10">
    <source>
        <dbReference type="ARBA" id="ARBA00023242"/>
    </source>
</evidence>
<evidence type="ECO:0000256" key="13">
    <source>
        <dbReference type="PROSITE-ProRule" id="PRU00452"/>
    </source>
</evidence>
<dbReference type="Gene3D" id="3.30.40.10">
    <property type="entry name" value="Zinc/RING finger domain, C3HC4 (zinc finger)"/>
    <property type="match status" value="1"/>
</dbReference>
<evidence type="ECO:0000256" key="9">
    <source>
        <dbReference type="ARBA" id="ARBA00022833"/>
    </source>
</evidence>
<dbReference type="EMBL" id="VIIS01000099">
    <property type="protein sequence ID" value="KAF0313321.1"/>
    <property type="molecule type" value="Genomic_DNA"/>
</dbReference>
<comment type="caution">
    <text evidence="15">The sequence shown here is derived from an EMBL/GenBank/DDBJ whole genome shotgun (WGS) entry which is preliminary data.</text>
</comment>
<dbReference type="GO" id="GO:0061665">
    <property type="term" value="F:SUMO ligase activity"/>
    <property type="evidence" value="ECO:0007669"/>
    <property type="project" value="TreeGrafter"/>
</dbReference>
<evidence type="ECO:0000256" key="5">
    <source>
        <dbReference type="ARBA" id="ARBA00022679"/>
    </source>
</evidence>
<dbReference type="OrthoDB" id="6352489at2759"/>
<dbReference type="AlphaFoldDB" id="A0A6A4XFH0"/>
<evidence type="ECO:0000313" key="15">
    <source>
        <dbReference type="EMBL" id="KAF0313321.1"/>
    </source>
</evidence>
<dbReference type="InterPro" id="IPR013083">
    <property type="entry name" value="Znf_RING/FYVE/PHD"/>
</dbReference>
<keyword evidence="15" id="KW-0436">Ligase</keyword>
<keyword evidence="16" id="KW-1185">Reference proteome</keyword>
<evidence type="ECO:0000256" key="6">
    <source>
        <dbReference type="ARBA" id="ARBA00022723"/>
    </source>
</evidence>
<dbReference type="InterPro" id="IPR026846">
    <property type="entry name" value="Nse2(Mms21)"/>
</dbReference>
<proteinExistence type="inferred from homology"/>
<comment type="similarity">
    <text evidence="3">Belongs to the NSE2 family.</text>
</comment>
<keyword evidence="9" id="KW-0862">Zinc</keyword>
<dbReference type="UniPathway" id="UPA00886"/>
<dbReference type="PANTHER" id="PTHR21330:SF1">
    <property type="entry name" value="E3 SUMO-PROTEIN LIGASE NSE2"/>
    <property type="match status" value="1"/>
</dbReference>
<evidence type="ECO:0000256" key="3">
    <source>
        <dbReference type="ARBA" id="ARBA00008212"/>
    </source>
</evidence>
<dbReference type="GO" id="GO:0008270">
    <property type="term" value="F:zinc ion binding"/>
    <property type="evidence" value="ECO:0007669"/>
    <property type="project" value="UniProtKB-KW"/>
</dbReference>
<reference evidence="15 16" key="1">
    <citation type="submission" date="2019-07" db="EMBL/GenBank/DDBJ databases">
        <title>Draft genome assembly of a fouling barnacle, Amphibalanus amphitrite (Darwin, 1854): The first reference genome for Thecostraca.</title>
        <authorList>
            <person name="Kim W."/>
        </authorList>
    </citation>
    <scope>NUCLEOTIDE SEQUENCE [LARGE SCALE GENOMIC DNA]</scope>
    <source>
        <strain evidence="15">SNU_AA5</strain>
        <tissue evidence="15">Soma without cirri and trophi</tissue>
    </source>
</reference>
<dbReference type="CDD" id="cd16651">
    <property type="entry name" value="SPL-RING_NSE2"/>
    <property type="match status" value="1"/>
</dbReference>
<evidence type="ECO:0000259" key="14">
    <source>
        <dbReference type="PROSITE" id="PS51044"/>
    </source>
</evidence>
<keyword evidence="8" id="KW-0833">Ubl conjugation pathway</keyword>
<dbReference type="SUPFAM" id="SSF57850">
    <property type="entry name" value="RING/U-box"/>
    <property type="match status" value="1"/>
</dbReference>
<evidence type="ECO:0000256" key="1">
    <source>
        <dbReference type="ARBA" id="ARBA00004123"/>
    </source>
</evidence>
<comment type="pathway">
    <text evidence="2">Protein modification; protein sumoylation.</text>
</comment>
<evidence type="ECO:0000256" key="7">
    <source>
        <dbReference type="ARBA" id="ARBA00022771"/>
    </source>
</evidence>
<feature type="domain" description="SP-RING-type" evidence="14">
    <location>
        <begin position="85"/>
        <end position="169"/>
    </location>
</feature>
<sequence length="171" mass="19655">MLEYARMHVEVQQSTEVLQQVKDEAVVSITNGTDTDLTQMLDETQRRTAQRMANVSERELTTYPRYQQLLQREEAAGSAAAAAAGDQELVMTETHMVTRDPWSQQEIRQPYRNARCGHLYDRSSLEAVLQKRSRRPTCPHVGCTNKMPLRWEDLTEDTFAKQAIEKKKTQA</sequence>
<dbReference type="Pfam" id="PF11789">
    <property type="entry name" value="zf-Nse"/>
    <property type="match status" value="1"/>
</dbReference>
<dbReference type="GO" id="GO:0005634">
    <property type="term" value="C:nucleus"/>
    <property type="evidence" value="ECO:0007669"/>
    <property type="project" value="UniProtKB-SubCell"/>
</dbReference>
<dbReference type="Proteomes" id="UP000440578">
    <property type="component" value="Unassembled WGS sequence"/>
</dbReference>
<comment type="subcellular location">
    <subcellularLocation>
        <location evidence="1">Nucleus</location>
    </subcellularLocation>
</comment>
<evidence type="ECO:0000313" key="16">
    <source>
        <dbReference type="Proteomes" id="UP000440578"/>
    </source>
</evidence>
<evidence type="ECO:0000256" key="12">
    <source>
        <dbReference type="ARBA" id="ARBA00032533"/>
    </source>
</evidence>
<name>A0A6A4XFH0_AMPAM</name>
<keyword evidence="6" id="KW-0479">Metal-binding</keyword>
<accession>A0A6A4XFH0</accession>
<keyword evidence="10" id="KW-0539">Nucleus</keyword>
<dbReference type="InterPro" id="IPR004181">
    <property type="entry name" value="Znf_MIZ"/>
</dbReference>
<evidence type="ECO:0000256" key="4">
    <source>
        <dbReference type="ARBA" id="ARBA00020923"/>
    </source>
</evidence>
<dbReference type="GO" id="GO:0030915">
    <property type="term" value="C:Smc5-Smc6 complex"/>
    <property type="evidence" value="ECO:0007669"/>
    <property type="project" value="InterPro"/>
</dbReference>
<dbReference type="PANTHER" id="PTHR21330">
    <property type="entry name" value="E3 SUMO-PROTEIN LIGASE NSE2"/>
    <property type="match status" value="1"/>
</dbReference>
<keyword evidence="5" id="KW-0808">Transferase</keyword>
<dbReference type="GO" id="GO:0016925">
    <property type="term" value="P:protein sumoylation"/>
    <property type="evidence" value="ECO:0007669"/>
    <property type="project" value="UniProtKB-UniPathway"/>
</dbReference>
<evidence type="ECO:0000256" key="11">
    <source>
        <dbReference type="ARBA" id="ARBA00031731"/>
    </source>
</evidence>
<dbReference type="PROSITE" id="PS51044">
    <property type="entry name" value="ZF_SP_RING"/>
    <property type="match status" value="1"/>
</dbReference>
<gene>
    <name evidence="15" type="primary">NSMCE2</name>
    <name evidence="15" type="ORF">FJT64_016141</name>
</gene>
<evidence type="ECO:0000256" key="2">
    <source>
        <dbReference type="ARBA" id="ARBA00004718"/>
    </source>
</evidence>
<organism evidence="15 16">
    <name type="scientific">Amphibalanus amphitrite</name>
    <name type="common">Striped barnacle</name>
    <name type="synonym">Balanus amphitrite</name>
    <dbReference type="NCBI Taxonomy" id="1232801"/>
    <lineage>
        <taxon>Eukaryota</taxon>
        <taxon>Metazoa</taxon>
        <taxon>Ecdysozoa</taxon>
        <taxon>Arthropoda</taxon>
        <taxon>Crustacea</taxon>
        <taxon>Multicrustacea</taxon>
        <taxon>Cirripedia</taxon>
        <taxon>Thoracica</taxon>
        <taxon>Thoracicalcarea</taxon>
        <taxon>Balanomorpha</taxon>
        <taxon>Balanoidea</taxon>
        <taxon>Balanidae</taxon>
        <taxon>Amphibalaninae</taxon>
        <taxon>Amphibalanus</taxon>
    </lineage>
</organism>
<evidence type="ECO:0000256" key="8">
    <source>
        <dbReference type="ARBA" id="ARBA00022786"/>
    </source>
</evidence>
<dbReference type="GO" id="GO:0016874">
    <property type="term" value="F:ligase activity"/>
    <property type="evidence" value="ECO:0007669"/>
    <property type="project" value="UniProtKB-KW"/>
</dbReference>
<protein>
    <recommendedName>
        <fullName evidence="4">E3 SUMO-protein ligase NSE2</fullName>
    </recommendedName>
    <alternativeName>
        <fullName evidence="11">E3 SUMO-protein transferase NSE2</fullName>
    </alternativeName>
    <alternativeName>
        <fullName evidence="12">Non-structural maintenance of chromosomes element 2 homolog</fullName>
    </alternativeName>
</protein>